<keyword evidence="1" id="KW-1133">Transmembrane helix</keyword>
<dbReference type="OrthoDB" id="414175at2759"/>
<dbReference type="InterPro" id="IPR006740">
    <property type="entry name" value="DUF604"/>
</dbReference>
<keyword evidence="1" id="KW-0812">Transmembrane</keyword>
<dbReference type="Gene3D" id="3.90.550.50">
    <property type="match status" value="1"/>
</dbReference>
<evidence type="ECO:0008006" key="4">
    <source>
        <dbReference type="Google" id="ProtNLM"/>
    </source>
</evidence>
<keyword evidence="3" id="KW-1185">Reference proteome</keyword>
<dbReference type="Pfam" id="PF04646">
    <property type="entry name" value="DUF604"/>
    <property type="match status" value="1"/>
</dbReference>
<feature type="transmembrane region" description="Helical" evidence="1">
    <location>
        <begin position="12"/>
        <end position="30"/>
    </location>
</feature>
<dbReference type="AlphaFoldDB" id="A0A3D8RUP0"/>
<gene>
    <name evidence="2" type="ORF">BP6252_05816</name>
</gene>
<sequence>MYDTGVMLRSRPWHRWVVAGAVLVGIFYLFPAVTFRPTTSTAIADTRFLTPAPLSNLPFLKELLKDNGLGPEVEFASRHLKYRRNAETRPPLSQIPNKLFPNPPQTINIETVTTLPQLLPPVTLAVENSPRPNEVDASALIFGVSTTYSRFNDDAAGPLREWKRWLTDGNGSSNGAALVLCLHEATDDQILLAQTKLEGVGIRATVQHSDSSLDMPGRYFSLINALYNHPSRETRSYFGLIDDDTFFPSIAALLSMLSEHDPSKPYYIGAFTERVDWMMDHKVPMAYGGAGVFFTAPVVKTLDDLTPTCLKKNPESGLYLEWGDQGDLLLYNCLHNHTEVILTNVPQLHQMDQFGDPSGLYESGELPLSLHHYKSWHRLAPEKVHVVTDACGLNCIFQRFQFADDWVLSNGYTISAFPRGIDFDIMKMEGTFDNGLAKNGVEDVSLSYSFGPLRKNLAGTGRKISWSLLDARSDEYGRVTQVYVKRRDDERWLAKDEPKPRLDSVIVLVWEL</sequence>
<dbReference type="STRING" id="1849047.A0A3D8RUP0"/>
<comment type="caution">
    <text evidence="2">The sequence shown here is derived from an EMBL/GenBank/DDBJ whole genome shotgun (WGS) entry which is preliminary data.</text>
</comment>
<dbReference type="Proteomes" id="UP000256645">
    <property type="component" value="Unassembled WGS sequence"/>
</dbReference>
<dbReference type="PANTHER" id="PTHR10811">
    <property type="entry name" value="FRINGE-RELATED"/>
    <property type="match status" value="1"/>
</dbReference>
<evidence type="ECO:0000256" key="1">
    <source>
        <dbReference type="SAM" id="Phobius"/>
    </source>
</evidence>
<proteinExistence type="predicted"/>
<organism evidence="2 3">
    <name type="scientific">Coleophoma cylindrospora</name>
    <dbReference type="NCBI Taxonomy" id="1849047"/>
    <lineage>
        <taxon>Eukaryota</taxon>
        <taxon>Fungi</taxon>
        <taxon>Dikarya</taxon>
        <taxon>Ascomycota</taxon>
        <taxon>Pezizomycotina</taxon>
        <taxon>Leotiomycetes</taxon>
        <taxon>Helotiales</taxon>
        <taxon>Dermateaceae</taxon>
        <taxon>Coleophoma</taxon>
    </lineage>
</organism>
<keyword evidence="1" id="KW-0472">Membrane</keyword>
<evidence type="ECO:0000313" key="2">
    <source>
        <dbReference type="EMBL" id="RDW77763.1"/>
    </source>
</evidence>
<accession>A0A3D8RUP0</accession>
<evidence type="ECO:0000313" key="3">
    <source>
        <dbReference type="Proteomes" id="UP000256645"/>
    </source>
</evidence>
<protein>
    <recommendedName>
        <fullName evidence="4">Glycosyltransferase family 31 protein</fullName>
    </recommendedName>
</protein>
<name>A0A3D8RUP0_9HELO</name>
<dbReference type="EMBL" id="PDLM01000005">
    <property type="protein sequence ID" value="RDW77763.1"/>
    <property type="molecule type" value="Genomic_DNA"/>
</dbReference>
<reference evidence="2 3" key="1">
    <citation type="journal article" date="2018" name="IMA Fungus">
        <title>IMA Genome-F 9: Draft genome sequence of Annulohypoxylon stygium, Aspergillus mulundensis, Berkeleyomyces basicola (syn. Thielaviopsis basicola), Ceratocystis smalleyi, two Cercospora beticola strains, Coleophoma cylindrospora, Fusarium fracticaudum, Phialophora cf. hyalina, and Morchella septimelata.</title>
        <authorList>
            <person name="Wingfield B.D."/>
            <person name="Bills G.F."/>
            <person name="Dong Y."/>
            <person name="Huang W."/>
            <person name="Nel W.J."/>
            <person name="Swalarsk-Parry B.S."/>
            <person name="Vaghefi N."/>
            <person name="Wilken P.M."/>
            <person name="An Z."/>
            <person name="de Beer Z.W."/>
            <person name="De Vos L."/>
            <person name="Chen L."/>
            <person name="Duong T.A."/>
            <person name="Gao Y."/>
            <person name="Hammerbacher A."/>
            <person name="Kikkert J.R."/>
            <person name="Li Y."/>
            <person name="Li H."/>
            <person name="Li K."/>
            <person name="Li Q."/>
            <person name="Liu X."/>
            <person name="Ma X."/>
            <person name="Naidoo K."/>
            <person name="Pethybridge S.J."/>
            <person name="Sun J."/>
            <person name="Steenkamp E.T."/>
            <person name="van der Nest M.A."/>
            <person name="van Wyk S."/>
            <person name="Wingfield M.J."/>
            <person name="Xiong C."/>
            <person name="Yue Q."/>
            <person name="Zhang X."/>
        </authorList>
    </citation>
    <scope>NUCLEOTIDE SEQUENCE [LARGE SCALE GENOMIC DNA]</scope>
    <source>
        <strain evidence="2 3">BP6252</strain>
    </source>
</reference>